<dbReference type="EMBL" id="WVTD01000008">
    <property type="protein sequence ID" value="MYL98519.1"/>
    <property type="molecule type" value="Genomic_DNA"/>
</dbReference>
<evidence type="ECO:0000256" key="1">
    <source>
        <dbReference type="SAM" id="Phobius"/>
    </source>
</evidence>
<accession>A0A7X4GJ32</accession>
<sequence length="518" mass="56621">MKSTFRQSMACLHTWTGLLPGWFLFVIFLFGTIAYYQQEISHWMRPEIESGPVSARALDGADAILRQRAQGAGSWTIAIPDGRGGDGFTVSWAKPGAAWGDRTQVMLDPQTGAETAPRDTRGGFFLYRMHFDLHYMPVMWARYLVSLAALAMLVAIVSGIITHKKIFADFFLLRFGKGQRSWLDAHNVTAVMALPFYLMITYTGLVSLLFTLFPWAISASFPSEQAYYKAAFPSAPAAEVSSGPAPVMPLRDLVSRVNHAVPGYKAGYVTVNNPGSAGATLDAYPQYDEFGGARGSVHLDAVTGKVLAVPPAAGGATTTQRVMIDLHAGRFSGWGLRLLYFVSGLFGTVMVGTGLVLWTVKRRTRLPDPDRPYFGFWLAERLNIAVITGTPAGIAAYFLANRLLPHDLEQRADWEINSLFMVWGGVLVWAMARPARRGWVEGLSACAALFAAVPVINALTTPRGLVASLMRGDLLFAAFDLSMLATAALFAFAAWRVLTRRAKVPPRRTPREARGAFA</sequence>
<keyword evidence="1" id="KW-1133">Transmembrane helix</keyword>
<keyword evidence="1" id="KW-0472">Membrane</keyword>
<feature type="transmembrane region" description="Helical" evidence="1">
    <location>
        <begin position="140"/>
        <end position="161"/>
    </location>
</feature>
<dbReference type="Proteomes" id="UP000465810">
    <property type="component" value="Unassembled WGS sequence"/>
</dbReference>
<feature type="transmembrane region" description="Helical" evidence="1">
    <location>
        <begin position="196"/>
        <end position="217"/>
    </location>
</feature>
<proteinExistence type="predicted"/>
<feature type="transmembrane region" description="Helical" evidence="1">
    <location>
        <begin position="381"/>
        <end position="400"/>
    </location>
</feature>
<keyword evidence="3" id="KW-1185">Reference proteome</keyword>
<reference evidence="2 3" key="1">
    <citation type="submission" date="2019-12" db="EMBL/GenBank/DDBJ databases">
        <authorList>
            <person name="Feng G."/>
            <person name="Zhu H."/>
        </authorList>
    </citation>
    <scope>NUCLEOTIDE SEQUENCE [LARGE SCALE GENOMIC DNA]</scope>
    <source>
        <strain evidence="2 3">FGD1</strain>
    </source>
</reference>
<feature type="transmembrane region" description="Helical" evidence="1">
    <location>
        <begin position="474"/>
        <end position="498"/>
    </location>
</feature>
<evidence type="ECO:0000313" key="3">
    <source>
        <dbReference type="Proteomes" id="UP000465810"/>
    </source>
</evidence>
<dbReference type="AlphaFoldDB" id="A0A7X4GJ32"/>
<protein>
    <submittedName>
        <fullName evidence="2">PepSY domain-containing protein</fullName>
    </submittedName>
</protein>
<feature type="transmembrane region" description="Helical" evidence="1">
    <location>
        <begin position="439"/>
        <end position="459"/>
    </location>
</feature>
<keyword evidence="1" id="KW-0812">Transmembrane</keyword>
<dbReference type="Pfam" id="PF03929">
    <property type="entry name" value="PepSY_TM"/>
    <property type="match status" value="1"/>
</dbReference>
<dbReference type="PANTHER" id="PTHR34219:SF4">
    <property type="entry name" value="PEPSY DOMAIN-CONTAINING PROTEIN"/>
    <property type="match status" value="1"/>
</dbReference>
<comment type="caution">
    <text evidence="2">The sequence shown here is derived from an EMBL/GenBank/DDBJ whole genome shotgun (WGS) entry which is preliminary data.</text>
</comment>
<name>A0A7X4GJ32_9SPHN</name>
<feature type="transmembrane region" description="Helical" evidence="1">
    <location>
        <begin position="12"/>
        <end position="36"/>
    </location>
</feature>
<dbReference type="RefSeq" id="WP_160986157.1">
    <property type="nucleotide sequence ID" value="NZ_WVTD01000008.1"/>
</dbReference>
<organism evidence="2 3">
    <name type="scientific">Novosphingobium silvae</name>
    <dbReference type="NCBI Taxonomy" id="2692619"/>
    <lineage>
        <taxon>Bacteria</taxon>
        <taxon>Pseudomonadati</taxon>
        <taxon>Pseudomonadota</taxon>
        <taxon>Alphaproteobacteria</taxon>
        <taxon>Sphingomonadales</taxon>
        <taxon>Sphingomonadaceae</taxon>
        <taxon>Novosphingobium</taxon>
    </lineage>
</organism>
<feature type="transmembrane region" description="Helical" evidence="1">
    <location>
        <begin position="338"/>
        <end position="360"/>
    </location>
</feature>
<feature type="transmembrane region" description="Helical" evidence="1">
    <location>
        <begin position="412"/>
        <end position="432"/>
    </location>
</feature>
<gene>
    <name evidence="2" type="ORF">GR702_12155</name>
</gene>
<evidence type="ECO:0000313" key="2">
    <source>
        <dbReference type="EMBL" id="MYL98519.1"/>
    </source>
</evidence>
<dbReference type="PANTHER" id="PTHR34219">
    <property type="entry name" value="IRON-REGULATED INNER MEMBRANE PROTEIN-RELATED"/>
    <property type="match status" value="1"/>
</dbReference>
<dbReference type="InterPro" id="IPR005625">
    <property type="entry name" value="PepSY-ass_TM"/>
</dbReference>